<feature type="compositionally biased region" description="Low complexity" evidence="3">
    <location>
        <begin position="257"/>
        <end position="273"/>
    </location>
</feature>
<dbReference type="CDD" id="cd01850">
    <property type="entry name" value="CDC_Septin"/>
    <property type="match status" value="1"/>
</dbReference>
<dbReference type="InterPro" id="IPR016491">
    <property type="entry name" value="Septin"/>
</dbReference>
<keyword evidence="2" id="KW-0342">GTP-binding</keyword>
<evidence type="ECO:0000259" key="4">
    <source>
        <dbReference type="PROSITE" id="PS51719"/>
    </source>
</evidence>
<dbReference type="InterPro" id="IPR030379">
    <property type="entry name" value="G_SEPTIN_dom"/>
</dbReference>
<evidence type="ECO:0000256" key="2">
    <source>
        <dbReference type="ARBA" id="ARBA00023134"/>
    </source>
</evidence>
<accession>A0A7R9IP38</accession>
<organism evidence="5">
    <name type="scientific">Timema tahoe</name>
    <dbReference type="NCBI Taxonomy" id="61484"/>
    <lineage>
        <taxon>Eukaryota</taxon>
        <taxon>Metazoa</taxon>
        <taxon>Ecdysozoa</taxon>
        <taxon>Arthropoda</taxon>
        <taxon>Hexapoda</taxon>
        <taxon>Insecta</taxon>
        <taxon>Pterygota</taxon>
        <taxon>Neoptera</taxon>
        <taxon>Polyneoptera</taxon>
        <taxon>Phasmatodea</taxon>
        <taxon>Timematodea</taxon>
        <taxon>Timematoidea</taxon>
        <taxon>Timematidae</taxon>
        <taxon>Timema</taxon>
    </lineage>
</organism>
<dbReference type="AlphaFoldDB" id="A0A7R9IP38"/>
<keyword evidence="1" id="KW-0547">Nucleotide-binding</keyword>
<reference evidence="5" key="1">
    <citation type="submission" date="2020-11" db="EMBL/GenBank/DDBJ databases">
        <authorList>
            <person name="Tran Van P."/>
        </authorList>
    </citation>
    <scope>NUCLEOTIDE SEQUENCE</scope>
</reference>
<dbReference type="SUPFAM" id="SSF52540">
    <property type="entry name" value="P-loop containing nucleoside triphosphate hydrolases"/>
    <property type="match status" value="1"/>
</dbReference>
<proteinExistence type="predicted"/>
<gene>
    <name evidence="5" type="ORF">TTEB3V08_LOCUS9933</name>
</gene>
<dbReference type="GO" id="GO:0005525">
    <property type="term" value="F:GTP binding"/>
    <property type="evidence" value="ECO:0007669"/>
    <property type="project" value="UniProtKB-KW"/>
</dbReference>
<evidence type="ECO:0000256" key="1">
    <source>
        <dbReference type="ARBA" id="ARBA00022741"/>
    </source>
</evidence>
<feature type="compositionally biased region" description="Basic and acidic residues" evidence="3">
    <location>
        <begin position="233"/>
        <end position="256"/>
    </location>
</feature>
<dbReference type="InterPro" id="IPR027417">
    <property type="entry name" value="P-loop_NTPase"/>
</dbReference>
<protein>
    <recommendedName>
        <fullName evidence="4">Septin-type G domain-containing protein</fullName>
    </recommendedName>
</protein>
<dbReference type="Pfam" id="PF00735">
    <property type="entry name" value="Septin"/>
    <property type="match status" value="1"/>
</dbReference>
<evidence type="ECO:0000313" key="5">
    <source>
        <dbReference type="EMBL" id="CAD7462031.1"/>
    </source>
</evidence>
<name>A0A7R9IP38_9NEOP</name>
<dbReference type="PROSITE" id="PS51719">
    <property type="entry name" value="G_SEPTIN"/>
    <property type="match status" value="1"/>
</dbReference>
<feature type="domain" description="Septin-type G" evidence="4">
    <location>
        <begin position="1"/>
        <end position="221"/>
    </location>
</feature>
<feature type="region of interest" description="Disordered" evidence="3">
    <location>
        <begin position="217"/>
        <end position="273"/>
    </location>
</feature>
<dbReference type="PANTHER" id="PTHR18884">
    <property type="entry name" value="SEPTIN"/>
    <property type="match status" value="1"/>
</dbReference>
<dbReference type="PIRSF" id="PIRSF006698">
    <property type="entry name" value="Septin"/>
    <property type="match status" value="1"/>
</dbReference>
<dbReference type="Gene3D" id="3.40.50.300">
    <property type="entry name" value="P-loop containing nucleotide triphosphate hydrolases"/>
    <property type="match status" value="2"/>
</dbReference>
<dbReference type="EMBL" id="OE005536">
    <property type="protein sequence ID" value="CAD7462031.1"/>
    <property type="molecule type" value="Genomic_DNA"/>
</dbReference>
<dbReference type="FunFam" id="3.40.50.300:FF:005006">
    <property type="entry name" value="Predicted protein"/>
    <property type="match status" value="1"/>
</dbReference>
<sequence length="273" mass="31306">MVVGESGLGKSTLVNSLFLTDLYPERVIPDAVEKTHQTVKLDASTVEIEERGVKLRLTVVDTPGYGDAIDNSDSLKPLDIEFMKQLHNKVNIVPVIAKADVLTKKEVLRLKKRVMEEIESNGIKLYPLPDCDSDEDEDYKEQVRQLKEAVPFAVCGANTLLEVRGRKVRGRLYPWGVVEVENPDHCDFIKLRTMLITHMQDLQEVTQEVHYENYRSERLAKGAPVPKRQTLNPEEKQSGEKDRILQEKEAELRRMQEMLAQMQARMQQQQPNQ</sequence>
<evidence type="ECO:0000256" key="3">
    <source>
        <dbReference type="SAM" id="MobiDB-lite"/>
    </source>
</evidence>